<dbReference type="Gene3D" id="1.10.10.10">
    <property type="entry name" value="Winged helix-like DNA-binding domain superfamily/Winged helix DNA-binding domain"/>
    <property type="match status" value="1"/>
</dbReference>
<dbReference type="OrthoDB" id="1625702at2"/>
<dbReference type="STRING" id="706434.HMPREF9429_00383"/>
<comment type="caution">
    <text evidence="2">The sequence shown here is derived from an EMBL/GenBank/DDBJ whole genome shotgun (WGS) entry which is preliminary data.</text>
</comment>
<dbReference type="SUPFAM" id="SSF88659">
    <property type="entry name" value="Sigma3 and sigma4 domains of RNA polymerase sigma factors"/>
    <property type="match status" value="1"/>
</dbReference>
<name>E2ZAC7_9FIRM</name>
<dbReference type="EMBL" id="AECS01000011">
    <property type="protein sequence ID" value="EFQ04638.1"/>
    <property type="molecule type" value="Genomic_DNA"/>
</dbReference>
<dbReference type="eggNOG" id="ENOG5033ESA">
    <property type="taxonomic scope" value="Bacteria"/>
</dbReference>
<sequence length="141" mass="16558">MTAKEYLEYVRSLDTRLRIKELEITQLRNDICSIQALDYSRDKITGGSPIDISGKIVRLDELIRKANEDWDRLIDEREKAKRLIAAIESEKQREVLTRRYISNERWEAIAFSMGISWPSTHRLHHRALKNFQKYLGGGVLK</sequence>
<evidence type="ECO:0000256" key="1">
    <source>
        <dbReference type="SAM" id="Coils"/>
    </source>
</evidence>
<keyword evidence="3" id="KW-1185">Reference proteome</keyword>
<keyword evidence="1" id="KW-0175">Coiled coil</keyword>
<accession>E2ZAC7</accession>
<dbReference type="Proteomes" id="UP000003195">
    <property type="component" value="Unassembled WGS sequence"/>
</dbReference>
<evidence type="ECO:0008006" key="4">
    <source>
        <dbReference type="Google" id="ProtNLM"/>
    </source>
</evidence>
<protein>
    <recommendedName>
        <fullName evidence="4">Phage transcriptional regulator, RinA family</fullName>
    </recommendedName>
</protein>
<evidence type="ECO:0000313" key="2">
    <source>
        <dbReference type="EMBL" id="EFQ04638.1"/>
    </source>
</evidence>
<proteinExistence type="predicted"/>
<gene>
    <name evidence="2" type="ORF">HMPREF9429_00383</name>
</gene>
<evidence type="ECO:0000313" key="3">
    <source>
        <dbReference type="Proteomes" id="UP000003195"/>
    </source>
</evidence>
<organism evidence="2 3">
    <name type="scientific">Megasphaera micronuciformis F0359</name>
    <dbReference type="NCBI Taxonomy" id="706434"/>
    <lineage>
        <taxon>Bacteria</taxon>
        <taxon>Bacillati</taxon>
        <taxon>Bacillota</taxon>
        <taxon>Negativicutes</taxon>
        <taxon>Veillonellales</taxon>
        <taxon>Veillonellaceae</taxon>
        <taxon>Megasphaera</taxon>
    </lineage>
</organism>
<dbReference type="AlphaFoldDB" id="E2ZAC7"/>
<dbReference type="RefSeq" id="WP_006941208.1">
    <property type="nucleotide sequence ID" value="NZ_GL538185.1"/>
</dbReference>
<feature type="coiled-coil region" evidence="1">
    <location>
        <begin position="63"/>
        <end position="93"/>
    </location>
</feature>
<dbReference type="InterPro" id="IPR013324">
    <property type="entry name" value="RNA_pol_sigma_r3/r4-like"/>
</dbReference>
<dbReference type="InterPro" id="IPR036388">
    <property type="entry name" value="WH-like_DNA-bd_sf"/>
</dbReference>
<reference evidence="2 3" key="1">
    <citation type="submission" date="2010-08" db="EMBL/GenBank/DDBJ databases">
        <authorList>
            <person name="Weinstock G."/>
            <person name="Sodergren E."/>
            <person name="Clifton S."/>
            <person name="Fulton L."/>
            <person name="Fulton B."/>
            <person name="Courtney L."/>
            <person name="Fronick C."/>
            <person name="Harrison M."/>
            <person name="Strong C."/>
            <person name="Farmer C."/>
            <person name="Delahaunty K."/>
            <person name="Markovic C."/>
            <person name="Hall O."/>
            <person name="Minx P."/>
            <person name="Tomlinson C."/>
            <person name="Mitreva M."/>
            <person name="Hou S."/>
            <person name="Chen J."/>
            <person name="Wollam A."/>
            <person name="Pepin K.H."/>
            <person name="Johnson M."/>
            <person name="Bhonagiri V."/>
            <person name="Zhang X."/>
            <person name="Suruliraj S."/>
            <person name="Warren W."/>
            <person name="Chinwalla A."/>
            <person name="Mardis E.R."/>
            <person name="Wilson R.K."/>
        </authorList>
    </citation>
    <scope>NUCLEOTIDE SEQUENCE [LARGE SCALE GENOMIC DNA]</scope>
    <source>
        <strain evidence="2 3">F0359</strain>
    </source>
</reference>
<dbReference type="HOGENOM" id="CLU_144718_1_0_9"/>